<gene>
    <name evidence="3" type="ORF">K2173_008150</name>
</gene>
<reference evidence="3 4" key="1">
    <citation type="submission" date="2021-09" db="EMBL/GenBank/DDBJ databases">
        <title>Genomic insights and catalytic innovation underlie evolution of tropane alkaloids biosynthesis.</title>
        <authorList>
            <person name="Wang Y.-J."/>
            <person name="Tian T."/>
            <person name="Huang J.-P."/>
            <person name="Huang S.-X."/>
        </authorList>
    </citation>
    <scope>NUCLEOTIDE SEQUENCE [LARGE SCALE GENOMIC DNA]</scope>
    <source>
        <strain evidence="3">KIB-2018</strain>
        <tissue evidence="3">Leaf</tissue>
    </source>
</reference>
<sequence length="211" mass="23291">MKVYSILEAKAFLNPQNEGVLGNHPFGPRRNPQREMVDDNVDSDTTPAGRAPNIRIDAPKFNGTDPSGWVYKDYMGLLSKLQQRTTVMEYQAKFERLLNKISGVSETTLISIFKAGLKPPIRREVNLRNPLTLGQTFALARELAANYTDTMSSLVAGGHRLWQTTTTKLVGTNMGTLQLRTPSVNVTPAAARQTTPSGISTLPIRKGCLKY</sequence>
<protein>
    <recommendedName>
        <fullName evidence="2">Ty3 transposon capsid-like protein domain-containing protein</fullName>
    </recommendedName>
</protein>
<feature type="domain" description="Ty3 transposon capsid-like protein" evidence="2">
    <location>
        <begin position="77"/>
        <end position="153"/>
    </location>
</feature>
<evidence type="ECO:0000313" key="4">
    <source>
        <dbReference type="Proteomes" id="UP001159364"/>
    </source>
</evidence>
<organism evidence="3 4">
    <name type="scientific">Erythroxylum novogranatense</name>
    <dbReference type="NCBI Taxonomy" id="1862640"/>
    <lineage>
        <taxon>Eukaryota</taxon>
        <taxon>Viridiplantae</taxon>
        <taxon>Streptophyta</taxon>
        <taxon>Embryophyta</taxon>
        <taxon>Tracheophyta</taxon>
        <taxon>Spermatophyta</taxon>
        <taxon>Magnoliopsida</taxon>
        <taxon>eudicotyledons</taxon>
        <taxon>Gunneridae</taxon>
        <taxon>Pentapetalae</taxon>
        <taxon>rosids</taxon>
        <taxon>fabids</taxon>
        <taxon>Malpighiales</taxon>
        <taxon>Erythroxylaceae</taxon>
        <taxon>Erythroxylum</taxon>
    </lineage>
</organism>
<dbReference type="Pfam" id="PF19259">
    <property type="entry name" value="Ty3_capsid"/>
    <property type="match status" value="1"/>
</dbReference>
<evidence type="ECO:0000259" key="2">
    <source>
        <dbReference type="Pfam" id="PF19259"/>
    </source>
</evidence>
<accession>A0AAV8UDI1</accession>
<dbReference type="EMBL" id="JAIWQS010000008">
    <property type="protein sequence ID" value="KAJ8898841.1"/>
    <property type="molecule type" value="Genomic_DNA"/>
</dbReference>
<feature type="region of interest" description="Disordered" evidence="1">
    <location>
        <begin position="19"/>
        <end position="55"/>
    </location>
</feature>
<evidence type="ECO:0000313" key="3">
    <source>
        <dbReference type="EMBL" id="KAJ8898841.1"/>
    </source>
</evidence>
<dbReference type="AlphaFoldDB" id="A0AAV8UDI1"/>
<comment type="caution">
    <text evidence="3">The sequence shown here is derived from an EMBL/GenBank/DDBJ whole genome shotgun (WGS) entry which is preliminary data.</text>
</comment>
<keyword evidence="4" id="KW-1185">Reference proteome</keyword>
<dbReference type="Proteomes" id="UP001159364">
    <property type="component" value="Linkage Group LG08"/>
</dbReference>
<evidence type="ECO:0000256" key="1">
    <source>
        <dbReference type="SAM" id="MobiDB-lite"/>
    </source>
</evidence>
<proteinExistence type="predicted"/>
<dbReference type="InterPro" id="IPR045358">
    <property type="entry name" value="Ty3_capsid"/>
</dbReference>
<name>A0AAV8UDI1_9ROSI</name>